<name>A0A2M7T863_9ACTN</name>
<gene>
    <name evidence="2" type="ORF">COY37_05420</name>
</gene>
<dbReference type="Gene3D" id="3.30.2310.20">
    <property type="entry name" value="RelE-like"/>
    <property type="match status" value="1"/>
</dbReference>
<protein>
    <submittedName>
        <fullName evidence="2">Plasmid stabilization protein</fullName>
    </submittedName>
</protein>
<proteinExistence type="predicted"/>
<reference evidence="3" key="1">
    <citation type="submission" date="2017-09" db="EMBL/GenBank/DDBJ databases">
        <title>Depth-based differentiation of microbial function through sediment-hosted aquifers and enrichment of novel symbionts in the deep terrestrial subsurface.</title>
        <authorList>
            <person name="Probst A.J."/>
            <person name="Ladd B."/>
            <person name="Jarett J.K."/>
            <person name="Geller-Mcgrath D.E."/>
            <person name="Sieber C.M.K."/>
            <person name="Emerson J.B."/>
            <person name="Anantharaman K."/>
            <person name="Thomas B.C."/>
            <person name="Malmstrom R."/>
            <person name="Stieglmeier M."/>
            <person name="Klingl A."/>
            <person name="Woyke T."/>
            <person name="Ryan C.M."/>
            <person name="Banfield J.F."/>
        </authorList>
    </citation>
    <scope>NUCLEOTIDE SEQUENCE [LARGE SCALE GENOMIC DNA]</scope>
</reference>
<dbReference type="AlphaFoldDB" id="A0A2M7T863"/>
<dbReference type="Proteomes" id="UP000230956">
    <property type="component" value="Unassembled WGS sequence"/>
</dbReference>
<dbReference type="Pfam" id="PF05016">
    <property type="entry name" value="ParE_toxin"/>
    <property type="match status" value="1"/>
</dbReference>
<organism evidence="2 3">
    <name type="scientific">Candidatus Aquicultor secundus</name>
    <dbReference type="NCBI Taxonomy" id="1973895"/>
    <lineage>
        <taxon>Bacteria</taxon>
        <taxon>Bacillati</taxon>
        <taxon>Actinomycetota</taxon>
        <taxon>Candidatus Aquicultoria</taxon>
        <taxon>Candidatus Aquicultorales</taxon>
        <taxon>Candidatus Aquicultoraceae</taxon>
        <taxon>Candidatus Aquicultor</taxon>
    </lineage>
</organism>
<evidence type="ECO:0000313" key="2">
    <source>
        <dbReference type="EMBL" id="PIZ39185.1"/>
    </source>
</evidence>
<evidence type="ECO:0000313" key="3">
    <source>
        <dbReference type="Proteomes" id="UP000230956"/>
    </source>
</evidence>
<dbReference type="InterPro" id="IPR007712">
    <property type="entry name" value="RelE/ParE_toxin"/>
</dbReference>
<keyword evidence="1" id="KW-1277">Toxin-antitoxin system</keyword>
<dbReference type="InterPro" id="IPR035093">
    <property type="entry name" value="RelE/ParE_toxin_dom_sf"/>
</dbReference>
<sequence>MKYSFHPDAKKELLEVTDYFEECRFDLGREFAKEVYSTIQRIISFPLAWSGFSKNTRRCLTNRFPFAVVYQVVDDEIIIIAIMQLNRKPG</sequence>
<feature type="non-terminal residue" evidence="2">
    <location>
        <position position="90"/>
    </location>
</feature>
<dbReference type="EMBL" id="PFNG01000128">
    <property type="protein sequence ID" value="PIZ39185.1"/>
    <property type="molecule type" value="Genomic_DNA"/>
</dbReference>
<accession>A0A2M7T863</accession>
<dbReference type="RefSeq" id="WP_286976590.1">
    <property type="nucleotide sequence ID" value="NZ_PFNG01000128.1"/>
</dbReference>
<evidence type="ECO:0000256" key="1">
    <source>
        <dbReference type="ARBA" id="ARBA00022649"/>
    </source>
</evidence>
<comment type="caution">
    <text evidence="2">The sequence shown here is derived from an EMBL/GenBank/DDBJ whole genome shotgun (WGS) entry which is preliminary data.</text>
</comment>